<dbReference type="GeneID" id="94293980"/>
<evidence type="ECO:0000256" key="1">
    <source>
        <dbReference type="PROSITE-ProRule" id="PRU00175"/>
    </source>
</evidence>
<evidence type="ECO:0000313" key="6">
    <source>
        <dbReference type="Proteomes" id="UP000674318"/>
    </source>
</evidence>
<gene>
    <name evidence="5" type="ORF">JKF63_07975</name>
</gene>
<keyword evidence="6" id="KW-1185">Reference proteome</keyword>
<dbReference type="InterPro" id="IPR001841">
    <property type="entry name" value="Znf_RING"/>
</dbReference>
<dbReference type="RefSeq" id="XP_067752203.1">
    <property type="nucleotide sequence ID" value="XM_067903903.1"/>
</dbReference>
<dbReference type="InterPro" id="IPR013083">
    <property type="entry name" value="Znf_RING/FYVE/PHD"/>
</dbReference>
<reference evidence="5 6" key="1">
    <citation type="submission" date="2021-02" db="EMBL/GenBank/DDBJ databases">
        <title>Porcisia hertigi Genome sequencing and assembly.</title>
        <authorList>
            <person name="Almutairi H."/>
            <person name="Gatherer D."/>
        </authorList>
    </citation>
    <scope>NUCLEOTIDE SEQUENCE [LARGE SCALE GENOMIC DNA]</scope>
    <source>
        <strain evidence="5 6">C119</strain>
    </source>
</reference>
<dbReference type="PROSITE" id="PS50089">
    <property type="entry name" value="ZF_RING_2"/>
    <property type="match status" value="1"/>
</dbReference>
<dbReference type="GO" id="GO:0008270">
    <property type="term" value="F:zinc ion binding"/>
    <property type="evidence" value="ECO:0007669"/>
    <property type="project" value="UniProtKB-KW"/>
</dbReference>
<accession>A0A836I4R9</accession>
<evidence type="ECO:0000259" key="4">
    <source>
        <dbReference type="PROSITE" id="PS50089"/>
    </source>
</evidence>
<evidence type="ECO:0000313" key="5">
    <source>
        <dbReference type="EMBL" id="KAG5488380.1"/>
    </source>
</evidence>
<dbReference type="AlphaFoldDB" id="A0A836I4R9"/>
<feature type="compositionally biased region" description="Polar residues" evidence="2">
    <location>
        <begin position="86"/>
        <end position="101"/>
    </location>
</feature>
<proteinExistence type="predicted"/>
<dbReference type="Proteomes" id="UP000674318">
    <property type="component" value="Unassembled WGS sequence"/>
</dbReference>
<feature type="signal peptide" evidence="3">
    <location>
        <begin position="1"/>
        <end position="19"/>
    </location>
</feature>
<feature type="domain" description="RING-type" evidence="4">
    <location>
        <begin position="110"/>
        <end position="166"/>
    </location>
</feature>
<feature type="chain" id="PRO_5032319375" description="RING-type domain-containing protein" evidence="3">
    <location>
        <begin position="20"/>
        <end position="177"/>
    </location>
</feature>
<keyword evidence="1" id="KW-0862">Zinc</keyword>
<dbReference type="EMBL" id="JAFJZO010000041">
    <property type="protein sequence ID" value="KAG5488380.1"/>
    <property type="molecule type" value="Genomic_DNA"/>
</dbReference>
<dbReference type="OrthoDB" id="1711136at2759"/>
<dbReference type="Gene3D" id="3.30.40.10">
    <property type="entry name" value="Zinc/RING finger domain, C3HC4 (zinc finger)"/>
    <property type="match status" value="1"/>
</dbReference>
<organism evidence="5 6">
    <name type="scientific">Porcisia hertigi</name>
    <dbReference type="NCBI Taxonomy" id="2761500"/>
    <lineage>
        <taxon>Eukaryota</taxon>
        <taxon>Discoba</taxon>
        <taxon>Euglenozoa</taxon>
        <taxon>Kinetoplastea</taxon>
        <taxon>Metakinetoplastina</taxon>
        <taxon>Trypanosomatida</taxon>
        <taxon>Trypanosomatidae</taxon>
        <taxon>Leishmaniinae</taxon>
        <taxon>Porcisia</taxon>
    </lineage>
</organism>
<feature type="region of interest" description="Disordered" evidence="2">
    <location>
        <begin position="85"/>
        <end position="104"/>
    </location>
</feature>
<feature type="region of interest" description="Disordered" evidence="2">
    <location>
        <begin position="30"/>
        <end position="53"/>
    </location>
</feature>
<evidence type="ECO:0000256" key="3">
    <source>
        <dbReference type="SAM" id="SignalP"/>
    </source>
</evidence>
<protein>
    <recommendedName>
        <fullName evidence="4">RING-type domain-containing protein</fullName>
    </recommendedName>
</protein>
<keyword evidence="1" id="KW-0863">Zinc-finger</keyword>
<sequence>MGNVFAVAFGAIVTSIVSATIGRLAICDRGPSTRGGTPPVAETRSETRASEEETKTCEEETGYYYLPSPESCARVIEQAEQEDLISATSRSDNGPKSSSLECGSREGGRCHLCVCCYTRPNSFMFVSCRHLCLCEKCLIQLGRSYENNTLHSRFKGPVRLPCPLCRTVGYVVKTFIP</sequence>
<name>A0A836I4R9_9TRYP</name>
<evidence type="ECO:0000256" key="2">
    <source>
        <dbReference type="SAM" id="MobiDB-lite"/>
    </source>
</evidence>
<keyword evidence="3" id="KW-0732">Signal</keyword>
<dbReference type="KEGG" id="phet:94293980"/>
<comment type="caution">
    <text evidence="5">The sequence shown here is derived from an EMBL/GenBank/DDBJ whole genome shotgun (WGS) entry which is preliminary data.</text>
</comment>
<feature type="compositionally biased region" description="Basic and acidic residues" evidence="2">
    <location>
        <begin position="43"/>
        <end position="53"/>
    </location>
</feature>
<keyword evidence="1" id="KW-0479">Metal-binding</keyword>